<accession>A0ABR3L3J4</accession>
<feature type="compositionally biased region" description="Basic residues" evidence="1">
    <location>
        <begin position="52"/>
        <end position="64"/>
    </location>
</feature>
<comment type="caution">
    <text evidence="2">The sequence shown here is derived from an EMBL/GenBank/DDBJ whole genome shotgun (WGS) entry which is preliminary data.</text>
</comment>
<evidence type="ECO:0000313" key="3">
    <source>
        <dbReference type="Proteomes" id="UP001558613"/>
    </source>
</evidence>
<keyword evidence="3" id="KW-1185">Reference proteome</keyword>
<proteinExistence type="predicted"/>
<gene>
    <name evidence="2" type="ORF">QQF64_034736</name>
</gene>
<dbReference type="EMBL" id="JAYMGO010000067">
    <property type="protein sequence ID" value="KAL1246900.1"/>
    <property type="molecule type" value="Genomic_DNA"/>
</dbReference>
<dbReference type="Proteomes" id="UP001558613">
    <property type="component" value="Unassembled WGS sequence"/>
</dbReference>
<dbReference type="PROSITE" id="PS51257">
    <property type="entry name" value="PROKAR_LIPOPROTEIN"/>
    <property type="match status" value="1"/>
</dbReference>
<reference evidence="2 3" key="1">
    <citation type="submission" date="2023-09" db="EMBL/GenBank/DDBJ databases">
        <authorList>
            <person name="Wang M."/>
        </authorList>
    </citation>
    <scope>NUCLEOTIDE SEQUENCE [LARGE SCALE GENOMIC DNA]</scope>
    <source>
        <strain evidence="2">GT-2023</strain>
        <tissue evidence="2">Liver</tissue>
    </source>
</reference>
<name>A0ABR3L3J4_9TELE</name>
<sequence>MRAGLVLPVPNFLIATATEGAAQSASVFPAGQACWRRSVEDRFITQVVQARPRPHSAAPHRAKHSSAPGFWGGGRRREQSAGHCGKRCPPNPPSYEILGCCQGVKTILLTDGQRIPLA</sequence>
<evidence type="ECO:0000313" key="2">
    <source>
        <dbReference type="EMBL" id="KAL1246900.1"/>
    </source>
</evidence>
<evidence type="ECO:0008006" key="4">
    <source>
        <dbReference type="Google" id="ProtNLM"/>
    </source>
</evidence>
<organism evidence="2 3">
    <name type="scientific">Cirrhinus molitorella</name>
    <name type="common">mud carp</name>
    <dbReference type="NCBI Taxonomy" id="172907"/>
    <lineage>
        <taxon>Eukaryota</taxon>
        <taxon>Metazoa</taxon>
        <taxon>Chordata</taxon>
        <taxon>Craniata</taxon>
        <taxon>Vertebrata</taxon>
        <taxon>Euteleostomi</taxon>
        <taxon>Actinopterygii</taxon>
        <taxon>Neopterygii</taxon>
        <taxon>Teleostei</taxon>
        <taxon>Ostariophysi</taxon>
        <taxon>Cypriniformes</taxon>
        <taxon>Cyprinidae</taxon>
        <taxon>Labeoninae</taxon>
        <taxon>Labeonini</taxon>
        <taxon>Cirrhinus</taxon>
    </lineage>
</organism>
<feature type="region of interest" description="Disordered" evidence="1">
    <location>
        <begin position="51"/>
        <end position="91"/>
    </location>
</feature>
<evidence type="ECO:0000256" key="1">
    <source>
        <dbReference type="SAM" id="MobiDB-lite"/>
    </source>
</evidence>
<protein>
    <recommendedName>
        <fullName evidence="4">Secreted protein</fullName>
    </recommendedName>
</protein>